<feature type="transmembrane region" description="Helical" evidence="6">
    <location>
        <begin position="56"/>
        <end position="78"/>
    </location>
</feature>
<feature type="non-terminal residue" evidence="8">
    <location>
        <position position="1"/>
    </location>
</feature>
<proteinExistence type="inferred from homology"/>
<feature type="domain" description="Rhodopsin" evidence="7">
    <location>
        <begin position="1"/>
        <end position="208"/>
    </location>
</feature>
<evidence type="ECO:0000256" key="2">
    <source>
        <dbReference type="ARBA" id="ARBA00022692"/>
    </source>
</evidence>
<comment type="similarity">
    <text evidence="5">Belongs to the SAT4 family.</text>
</comment>
<dbReference type="Proteomes" id="UP000008984">
    <property type="component" value="Unassembled WGS sequence"/>
</dbReference>
<accession>G0R9D0</accession>
<gene>
    <name evidence="8" type="ORF">TRIREDRAFT_41425</name>
</gene>
<dbReference type="InterPro" id="IPR049326">
    <property type="entry name" value="Rhodopsin_dom_fungi"/>
</dbReference>
<dbReference type="OrthoDB" id="5342292at2759"/>
<organism evidence="9">
    <name type="scientific">Hypocrea jecorina (strain QM6a)</name>
    <name type="common">Trichoderma reesei</name>
    <dbReference type="NCBI Taxonomy" id="431241"/>
    <lineage>
        <taxon>Eukaryota</taxon>
        <taxon>Fungi</taxon>
        <taxon>Dikarya</taxon>
        <taxon>Ascomycota</taxon>
        <taxon>Pezizomycotina</taxon>
        <taxon>Sordariomycetes</taxon>
        <taxon>Hypocreomycetidae</taxon>
        <taxon>Hypocreales</taxon>
        <taxon>Hypocreaceae</taxon>
        <taxon>Trichoderma</taxon>
    </lineage>
</organism>
<evidence type="ECO:0000256" key="5">
    <source>
        <dbReference type="ARBA" id="ARBA00038359"/>
    </source>
</evidence>
<dbReference type="PANTHER" id="PTHR33048:SF8">
    <property type="entry name" value="INTEGRAL MEMBRANE PROTEIN-RELATED"/>
    <property type="match status" value="1"/>
</dbReference>
<keyword evidence="4 6" id="KW-0472">Membrane</keyword>
<dbReference type="EMBL" id="GL985056">
    <property type="protein sequence ID" value="EGR52999.1"/>
    <property type="molecule type" value="Genomic_DNA"/>
</dbReference>
<comment type="subcellular location">
    <subcellularLocation>
        <location evidence="1">Membrane</location>
        <topology evidence="1">Multi-pass membrane protein</topology>
    </subcellularLocation>
</comment>
<dbReference type="Pfam" id="PF20684">
    <property type="entry name" value="Fung_rhodopsin"/>
    <property type="match status" value="1"/>
</dbReference>
<dbReference type="InterPro" id="IPR052337">
    <property type="entry name" value="SAT4-like"/>
</dbReference>
<dbReference type="KEGG" id="tre:TRIREDRAFT_41425"/>
<evidence type="ECO:0000313" key="9">
    <source>
        <dbReference type="Proteomes" id="UP000008984"/>
    </source>
</evidence>
<sequence length="208" mass="23243">LGRHIEAIPKHNVQILTPTKGDYIFSHFYDIAIASTKLSILALYHRIFVTRSFRLVVVATACFVCAWLVVMEVVLGFGCRPIQAWWDESRGKCIDKEAFTYFTNVTNMLTDLWIFMMPIPVILGLQAAKETRLILCFMFGVGLATCAISAARLSFVFGVASADFTCKCWYFSTIMVHLYINRSSGDEASFGILSAWEPCGAILCANLP</sequence>
<keyword evidence="2 6" id="KW-0812">Transmembrane</keyword>
<evidence type="ECO:0000259" key="7">
    <source>
        <dbReference type="Pfam" id="PF20684"/>
    </source>
</evidence>
<evidence type="ECO:0000256" key="1">
    <source>
        <dbReference type="ARBA" id="ARBA00004141"/>
    </source>
</evidence>
<keyword evidence="3 6" id="KW-1133">Transmembrane helix</keyword>
<evidence type="ECO:0000256" key="4">
    <source>
        <dbReference type="ARBA" id="ARBA00023136"/>
    </source>
</evidence>
<evidence type="ECO:0000256" key="3">
    <source>
        <dbReference type="ARBA" id="ARBA00022989"/>
    </source>
</evidence>
<name>G0R9D0_HYPJQ</name>
<feature type="non-terminal residue" evidence="8">
    <location>
        <position position="208"/>
    </location>
</feature>
<dbReference type="RefSeq" id="XP_006961043.1">
    <property type="nucleotide sequence ID" value="XM_006960981.1"/>
</dbReference>
<feature type="transmembrane region" description="Helical" evidence="6">
    <location>
        <begin position="135"/>
        <end position="160"/>
    </location>
</feature>
<feature type="transmembrane region" description="Helical" evidence="6">
    <location>
        <begin position="98"/>
        <end position="123"/>
    </location>
</feature>
<dbReference type="GeneID" id="18484827"/>
<dbReference type="eggNOG" id="ENOG502SIJQ">
    <property type="taxonomic scope" value="Eukaryota"/>
</dbReference>
<dbReference type="AlphaFoldDB" id="G0R9D0"/>
<keyword evidence="9" id="KW-1185">Reference proteome</keyword>
<dbReference type="HOGENOM" id="CLU_080204_0_0_1"/>
<dbReference type="VEuPathDB" id="FungiDB:TRIREDRAFT_41425"/>
<dbReference type="PANTHER" id="PTHR33048">
    <property type="entry name" value="PTH11-LIKE INTEGRAL MEMBRANE PROTEIN (AFU_ORTHOLOGUE AFUA_5G11245)"/>
    <property type="match status" value="1"/>
</dbReference>
<evidence type="ECO:0000313" key="8">
    <source>
        <dbReference type="EMBL" id="EGR52999.1"/>
    </source>
</evidence>
<protein>
    <submittedName>
        <fullName evidence="8">Predicted protein</fullName>
    </submittedName>
</protein>
<evidence type="ECO:0000256" key="6">
    <source>
        <dbReference type="SAM" id="Phobius"/>
    </source>
</evidence>
<reference evidence="8 9" key="1">
    <citation type="journal article" date="2008" name="Nat. Biotechnol.">
        <title>Genome sequencing and analysis of the biomass-degrading fungus Trichoderma reesei (syn. Hypocrea jecorina).</title>
        <authorList>
            <person name="Martinez D."/>
            <person name="Berka R.M."/>
            <person name="Henrissat B."/>
            <person name="Saloheimo M."/>
            <person name="Arvas M."/>
            <person name="Baker S.E."/>
            <person name="Chapman J."/>
            <person name="Chertkov O."/>
            <person name="Coutinho P.M."/>
            <person name="Cullen D."/>
            <person name="Danchin E.G."/>
            <person name="Grigoriev I.V."/>
            <person name="Harris P."/>
            <person name="Jackson M."/>
            <person name="Kubicek C.P."/>
            <person name="Han C.S."/>
            <person name="Ho I."/>
            <person name="Larrondo L.F."/>
            <person name="de Leon A.L."/>
            <person name="Magnuson J.K."/>
            <person name="Merino S."/>
            <person name="Misra M."/>
            <person name="Nelson B."/>
            <person name="Putnam N."/>
            <person name="Robbertse B."/>
            <person name="Salamov A.A."/>
            <person name="Schmoll M."/>
            <person name="Terry A."/>
            <person name="Thayer N."/>
            <person name="Westerholm-Parvinen A."/>
            <person name="Schoch C.L."/>
            <person name="Yao J."/>
            <person name="Barabote R."/>
            <person name="Nelson M.A."/>
            <person name="Detter C."/>
            <person name="Bruce D."/>
            <person name="Kuske C.R."/>
            <person name="Xie G."/>
            <person name="Richardson P."/>
            <person name="Rokhsar D.S."/>
            <person name="Lucas S.M."/>
            <person name="Rubin E.M."/>
            <person name="Dunn-Coleman N."/>
            <person name="Ward M."/>
            <person name="Brettin T.S."/>
        </authorList>
    </citation>
    <scope>NUCLEOTIDE SEQUENCE [LARGE SCALE GENOMIC DNA]</scope>
    <source>
        <strain evidence="8 9">QM6a</strain>
    </source>
</reference>
<dbReference type="GO" id="GO:0016020">
    <property type="term" value="C:membrane"/>
    <property type="evidence" value="ECO:0007669"/>
    <property type="project" value="UniProtKB-SubCell"/>
</dbReference>